<dbReference type="HOGENOM" id="CLU_052397_0_1_1"/>
<sequence length="263" mass="29701">MDHRLMNEVPDVILRSGDGQEYKAHKYLLSLASPVFSTMFTLPQGSESPSSPSNRDGLPVVDMLGDNGKVLQRLLEMCNPTYLHEEKPVKTLDEWKEVFAMAQKFEMKGVGYYLRRNPGWFAEKEPLRVVSLAVQSKNAAIARKAASSCLAVPFKDWKVFPEMESITGGDLQGLHNYYIKCGESAAAIVKTCDERLCHCVGFHCVECAASNRSFSHWDTAAVGCTEYDVELEDQEHSGAIRLWWWQYAEGLCRALEEKPKEKR</sequence>
<dbReference type="SMART" id="SM00225">
    <property type="entry name" value="BTB"/>
    <property type="match status" value="1"/>
</dbReference>
<dbReference type="EMBL" id="GL945429">
    <property type="protein sequence ID" value="EGO29721.1"/>
    <property type="molecule type" value="Genomic_DNA"/>
</dbReference>
<name>F8NHZ9_SERL9</name>
<dbReference type="Gene3D" id="3.30.710.10">
    <property type="entry name" value="Potassium Channel Kv1.1, Chain A"/>
    <property type="match status" value="1"/>
</dbReference>
<reference evidence="2" key="1">
    <citation type="submission" date="2011-04" db="EMBL/GenBank/DDBJ databases">
        <title>Evolution of plant cell wall degrading machinery underlies the functional diversity of forest fungi.</title>
        <authorList>
            <consortium name="US DOE Joint Genome Institute (JGI-PGF)"/>
            <person name="Eastwood D.C."/>
            <person name="Floudas D."/>
            <person name="Binder M."/>
            <person name="Majcherczyk A."/>
            <person name="Schneider P."/>
            <person name="Aerts A."/>
            <person name="Asiegbu F.O."/>
            <person name="Baker S.E."/>
            <person name="Barry K."/>
            <person name="Bendiksby M."/>
            <person name="Blumentritt M."/>
            <person name="Coutinho P.M."/>
            <person name="Cullen D."/>
            <person name="Cullen D."/>
            <person name="Gathman A."/>
            <person name="Goodell B."/>
            <person name="Henrissat B."/>
            <person name="Ihrmark K."/>
            <person name="Kauserud H."/>
            <person name="Kohler A."/>
            <person name="LaButti K."/>
            <person name="Lapidus A."/>
            <person name="Lavin J.L."/>
            <person name="Lee Y.-H."/>
            <person name="Lindquist E."/>
            <person name="Lilly W."/>
            <person name="Lucas S."/>
            <person name="Morin E."/>
            <person name="Murat C."/>
            <person name="Oguiza J.A."/>
            <person name="Park J."/>
            <person name="Pisabarro A.G."/>
            <person name="Riley R."/>
            <person name="Rosling A."/>
            <person name="Salamov A."/>
            <person name="Schmidt O."/>
            <person name="Schmutz J."/>
            <person name="Skrede I."/>
            <person name="Stenlid J."/>
            <person name="Wiebenga A."/>
            <person name="Xie X."/>
            <person name="Kues U."/>
            <person name="Hibbett D.S."/>
            <person name="Hoffmeister D."/>
            <person name="Hogberg N."/>
            <person name="Martin F."/>
            <person name="Grigoriev I.V."/>
            <person name="Watkinson S.C."/>
        </authorList>
    </citation>
    <scope>NUCLEOTIDE SEQUENCE</scope>
    <source>
        <strain evidence="2">S7.9</strain>
    </source>
</reference>
<dbReference type="GeneID" id="18813120"/>
<dbReference type="AlphaFoldDB" id="F8NHZ9"/>
<evidence type="ECO:0000259" key="1">
    <source>
        <dbReference type="PROSITE" id="PS50097"/>
    </source>
</evidence>
<dbReference type="PROSITE" id="PS50097">
    <property type="entry name" value="BTB"/>
    <property type="match status" value="1"/>
</dbReference>
<organism>
    <name type="scientific">Serpula lacrymans var. lacrymans (strain S7.9)</name>
    <name type="common">Dry rot fungus</name>
    <dbReference type="NCBI Taxonomy" id="578457"/>
    <lineage>
        <taxon>Eukaryota</taxon>
        <taxon>Fungi</taxon>
        <taxon>Dikarya</taxon>
        <taxon>Basidiomycota</taxon>
        <taxon>Agaricomycotina</taxon>
        <taxon>Agaricomycetes</taxon>
        <taxon>Agaricomycetidae</taxon>
        <taxon>Boletales</taxon>
        <taxon>Coniophorineae</taxon>
        <taxon>Serpulaceae</taxon>
        <taxon>Serpula</taxon>
    </lineage>
</organism>
<dbReference type="Pfam" id="PF00651">
    <property type="entry name" value="BTB"/>
    <property type="match status" value="1"/>
</dbReference>
<dbReference type="Proteomes" id="UP000008064">
    <property type="component" value="Unassembled WGS sequence"/>
</dbReference>
<dbReference type="InterPro" id="IPR011333">
    <property type="entry name" value="SKP1/BTB/POZ_sf"/>
</dbReference>
<dbReference type="InterPro" id="IPR000210">
    <property type="entry name" value="BTB/POZ_dom"/>
</dbReference>
<evidence type="ECO:0000313" key="2">
    <source>
        <dbReference type="EMBL" id="EGO29721.1"/>
    </source>
</evidence>
<gene>
    <name evidence="2" type="ORF">SERLADRAFT_413095</name>
</gene>
<dbReference type="SUPFAM" id="SSF54695">
    <property type="entry name" value="POZ domain"/>
    <property type="match status" value="1"/>
</dbReference>
<accession>F8NHZ9</accession>
<dbReference type="KEGG" id="sla:SERLADRAFT_413095"/>
<protein>
    <recommendedName>
        <fullName evidence="1">BTB domain-containing protein</fullName>
    </recommendedName>
</protein>
<proteinExistence type="predicted"/>
<feature type="domain" description="BTB" evidence="1">
    <location>
        <begin position="10"/>
        <end position="76"/>
    </location>
</feature>
<dbReference type="RefSeq" id="XP_007313963.1">
    <property type="nucleotide sequence ID" value="XM_007313901.1"/>
</dbReference>
<dbReference type="CDD" id="cd18186">
    <property type="entry name" value="BTB_POZ_ZBTB_KLHL-like"/>
    <property type="match status" value="1"/>
</dbReference>
<dbReference type="OrthoDB" id="2690913at2759"/>